<dbReference type="Pfam" id="PF00787">
    <property type="entry name" value="PX"/>
    <property type="match status" value="1"/>
</dbReference>
<dbReference type="InterPro" id="IPR024555">
    <property type="entry name" value="PX-associated"/>
</dbReference>
<accession>A0A9Q3I4R9</accession>
<feature type="compositionally biased region" description="Low complexity" evidence="1">
    <location>
        <begin position="37"/>
        <end position="54"/>
    </location>
</feature>
<dbReference type="OrthoDB" id="2117459at2759"/>
<dbReference type="Proteomes" id="UP000765509">
    <property type="component" value="Unassembled WGS sequence"/>
</dbReference>
<evidence type="ECO:0000256" key="1">
    <source>
        <dbReference type="SAM" id="MobiDB-lite"/>
    </source>
</evidence>
<dbReference type="InterPro" id="IPR024554">
    <property type="entry name" value="LEC1-like_C"/>
</dbReference>
<dbReference type="PANTHER" id="PTHR47185">
    <property type="entry name" value="PX DOMAIN-CONTAINING PROTEIN YPR097W"/>
    <property type="match status" value="1"/>
</dbReference>
<gene>
    <name evidence="3" type="ORF">O181_066932</name>
</gene>
<feature type="region of interest" description="Disordered" evidence="1">
    <location>
        <begin position="896"/>
        <end position="948"/>
    </location>
</feature>
<dbReference type="Pfam" id="PF12825">
    <property type="entry name" value="DUF3818"/>
    <property type="match status" value="1"/>
</dbReference>
<comment type="caution">
    <text evidence="3">The sequence shown here is derived from an EMBL/GenBank/DDBJ whole genome shotgun (WGS) entry which is preliminary data.</text>
</comment>
<dbReference type="PANTHER" id="PTHR47185:SF1">
    <property type="entry name" value="PX DOMAIN-CONTAINING PROTEIN YPR097W"/>
    <property type="match status" value="1"/>
</dbReference>
<organism evidence="3 4">
    <name type="scientific">Austropuccinia psidii MF-1</name>
    <dbReference type="NCBI Taxonomy" id="1389203"/>
    <lineage>
        <taxon>Eukaryota</taxon>
        <taxon>Fungi</taxon>
        <taxon>Dikarya</taxon>
        <taxon>Basidiomycota</taxon>
        <taxon>Pucciniomycotina</taxon>
        <taxon>Pucciniomycetes</taxon>
        <taxon>Pucciniales</taxon>
        <taxon>Sphaerophragmiaceae</taxon>
        <taxon>Austropuccinia</taxon>
    </lineage>
</organism>
<reference evidence="3" key="1">
    <citation type="submission" date="2021-03" db="EMBL/GenBank/DDBJ databases">
        <title>Draft genome sequence of rust myrtle Austropuccinia psidii MF-1, a brazilian biotype.</title>
        <authorList>
            <person name="Quecine M.C."/>
            <person name="Pachon D.M.R."/>
            <person name="Bonatelli M.L."/>
            <person name="Correr F.H."/>
            <person name="Franceschini L.M."/>
            <person name="Leite T.F."/>
            <person name="Margarido G.R.A."/>
            <person name="Almeida C.A."/>
            <person name="Ferrarezi J.A."/>
            <person name="Labate C.A."/>
        </authorList>
    </citation>
    <scope>NUCLEOTIDE SEQUENCE</scope>
    <source>
        <strain evidence="3">MF-1</strain>
    </source>
</reference>
<dbReference type="InterPro" id="IPR036871">
    <property type="entry name" value="PX_dom_sf"/>
</dbReference>
<feature type="compositionally biased region" description="Low complexity" evidence="1">
    <location>
        <begin position="18"/>
        <end position="28"/>
    </location>
</feature>
<dbReference type="EMBL" id="AVOT02033326">
    <property type="protein sequence ID" value="MBW0527217.1"/>
    <property type="molecule type" value="Genomic_DNA"/>
</dbReference>
<dbReference type="GO" id="GO:0035091">
    <property type="term" value="F:phosphatidylinositol binding"/>
    <property type="evidence" value="ECO:0007669"/>
    <property type="project" value="InterPro"/>
</dbReference>
<feature type="compositionally biased region" description="Low complexity" evidence="1">
    <location>
        <begin position="346"/>
        <end position="363"/>
    </location>
</feature>
<feature type="region of interest" description="Disordered" evidence="1">
    <location>
        <begin position="340"/>
        <end position="371"/>
    </location>
</feature>
<dbReference type="SMART" id="SM00312">
    <property type="entry name" value="PX"/>
    <property type="match status" value="1"/>
</dbReference>
<evidence type="ECO:0000313" key="3">
    <source>
        <dbReference type="EMBL" id="MBW0527217.1"/>
    </source>
</evidence>
<name>A0A9Q3I4R9_9BASI</name>
<sequence>MIFKLKIKTDNIKSSSNQIISSSSISKNRNQDERLSSNHSNHPSTSNSNSNLISQSSQLNPLRAHYLKRELVTLQFIHELDQLSTPHALSLLGHPFLPTYQLNKNGSPLNSDQLKKNNSNFNLNLNSNSNQNSLPFLKFFFNKFVLSFPFLINVPTTFFSHKVQPFIYSFFSRNISDGDDRHESTKRSKIAQKVQKHLGLVMAAAIKLLDNNGLENVVRISKNLNSSPNDDDAFVVTPTLQSNQNLPIITSNSLLDPLNDFDVNVVAIRKIKIKSKMLSKSHQEFLIRTRSSKLGEIYVSRRYGDFIQLAELLRVEFPDIDIKTPPPKDRRAIDTTDQVVISPTSNNPNQTNDFPPTTPTFNQSDHPNTLPIHLNRERNRLTLRAYIHRLLTKPEISNSENLRTFLTQDPIQLTPLEKKDVESREALDRARDDEKQRFKLEVESRVRELEGYLRGFRDDLVKSDGLSRVFTTLRNVDKIEKLPIEYRKIIEWARISLASTIYQVFLGSDSASASFAQLKRTHALMPYWAMRGALKISNPVAMIRGILDLFLARPFGATSLVQRMFSSGLYEEIHELKEDCQKVANKINDDRMCTRVKIFVEAPREIQEIYEADAKNEKLDIMTIIFRSPQGPKLDGPTFKRLQRAAQAYEKYKAYRDSLEDPEMSEGPDNEDAWLYEDLHVYMKLLRRCRDKEQLIELIFEGTTSEMLKDIVTMFYSPLMQVYKAANISESLLDWQKFMDDLIRTVERAEDVAIRDPQQIVQTFVDLVGRHEEAFYNFVHQVHSKGASLFDDLMHWIELFVNFVRQGLSEPISLETLLPHPDTTDRLALMEEIDEIIEYHRKLKLAHHERMMKRLARDGPEDAYDQERDIELVNGVMKNLNLTNSIGQDIEEVVREEMAESNESSDEQASTSSSHNQSLSNDNHQSNKKKRNVQKHFKNKTRGKDEIKIPTLKIIPTLTPLFTELVQKLLEQNQAK</sequence>
<dbReference type="InterPro" id="IPR047168">
    <property type="entry name" value="LEC1-like"/>
</dbReference>
<dbReference type="SUPFAM" id="SSF64268">
    <property type="entry name" value="PX domain"/>
    <property type="match status" value="1"/>
</dbReference>
<protein>
    <recommendedName>
        <fullName evidence="2">PX domain-containing protein</fullName>
    </recommendedName>
</protein>
<feature type="region of interest" description="Disordered" evidence="1">
    <location>
        <begin position="18"/>
        <end position="54"/>
    </location>
</feature>
<proteinExistence type="predicted"/>
<dbReference type="InterPro" id="IPR001683">
    <property type="entry name" value="PX_dom"/>
</dbReference>
<evidence type="ECO:0000259" key="2">
    <source>
        <dbReference type="PROSITE" id="PS50195"/>
    </source>
</evidence>
<feature type="domain" description="PX" evidence="2">
    <location>
        <begin position="263"/>
        <end position="413"/>
    </location>
</feature>
<dbReference type="AlphaFoldDB" id="A0A9Q3I4R9"/>
<keyword evidence="4" id="KW-1185">Reference proteome</keyword>
<evidence type="ECO:0000313" key="4">
    <source>
        <dbReference type="Proteomes" id="UP000765509"/>
    </source>
</evidence>
<feature type="compositionally biased region" description="Basic residues" evidence="1">
    <location>
        <begin position="926"/>
        <end position="941"/>
    </location>
</feature>
<feature type="compositionally biased region" description="Low complexity" evidence="1">
    <location>
        <begin position="907"/>
        <end position="924"/>
    </location>
</feature>
<dbReference type="CDD" id="cd06869">
    <property type="entry name" value="PX_UP2_fungi"/>
    <property type="match status" value="1"/>
</dbReference>
<dbReference type="PROSITE" id="PS50195">
    <property type="entry name" value="PX"/>
    <property type="match status" value="1"/>
</dbReference>
<dbReference type="Gene3D" id="3.30.1520.10">
    <property type="entry name" value="Phox-like domain"/>
    <property type="match status" value="1"/>
</dbReference>
<dbReference type="Pfam" id="PF12828">
    <property type="entry name" value="PXB"/>
    <property type="match status" value="1"/>
</dbReference>